<dbReference type="Pfam" id="PF00849">
    <property type="entry name" value="PseudoU_synth_2"/>
    <property type="match status" value="1"/>
</dbReference>
<dbReference type="InterPro" id="IPR050188">
    <property type="entry name" value="RluA_PseudoU_synthase"/>
</dbReference>
<dbReference type="CDD" id="cd02557">
    <property type="entry name" value="PseudoU_synth_ScRIB2"/>
    <property type="match status" value="1"/>
</dbReference>
<evidence type="ECO:0000259" key="1">
    <source>
        <dbReference type="Pfam" id="PF00849"/>
    </source>
</evidence>
<dbReference type="PANTHER" id="PTHR21600:SF40">
    <property type="entry name" value="PSEUDOURIDYLATE SYNTHASE RPUSD2"/>
    <property type="match status" value="1"/>
</dbReference>
<dbReference type="InterPro" id="IPR006224">
    <property type="entry name" value="PsdUridine_synth_RluA-like_CS"/>
</dbReference>
<dbReference type="SUPFAM" id="SSF55120">
    <property type="entry name" value="Pseudouridine synthase"/>
    <property type="match status" value="1"/>
</dbReference>
<sequence length="419" mass="47842">MRMAASAPEYFFSNKLRHVRPYYRTYKTPVKGRWLDRTLVEVYTEDLHHNQDRTEKQIHNGGIYILQNHGQKTGSARVSGWDNLSQRRLQRHDIVCNLAHIHEPSVPYMESEVVYEDDDLYVVNKPSGIPTHPTGSFFYNSMTEILKSNSADVSSNIFLPCHRLDRATSGILILAKHSKAAAQFAVNSKTSNVAPKKEYLARVMGKFPEGTYTVMAPIFNLNAAGGFIGQSNSSQLPADSTTEFTRLQYSSELDQSVVLCKPITGRTHQIRIHLRNVGHPIVNDPFYNENIASDSTKINNSIELELYSRINHIYPQFNTLLTGTALEQEYIPPATINFPSITRFDSDNELQTKLSELKALKQEEFAKSKNAGGVCPECNQQTHEERSVETMNIWLHSYRYSYERGDKRFETSLPDWYHV</sequence>
<dbReference type="Gene3D" id="3.30.2350.10">
    <property type="entry name" value="Pseudouridine synthase"/>
    <property type="match status" value="1"/>
</dbReference>
<reference evidence="2 3" key="1">
    <citation type="submission" date="2024-01" db="EMBL/GenBank/DDBJ databases">
        <authorList>
            <consortium name="Genoscope - CEA"/>
            <person name="William W."/>
        </authorList>
    </citation>
    <scope>NUCLEOTIDE SEQUENCE [LARGE SCALE GENOMIC DNA]</scope>
    <source>
        <strain evidence="2 3">29B2s-10</strain>
    </source>
</reference>
<evidence type="ECO:0000313" key="3">
    <source>
        <dbReference type="Proteomes" id="UP001497600"/>
    </source>
</evidence>
<dbReference type="EMBL" id="OZ004254">
    <property type="protein sequence ID" value="CAK7896531.1"/>
    <property type="molecule type" value="Genomic_DNA"/>
</dbReference>
<dbReference type="PROSITE" id="PS01129">
    <property type="entry name" value="PSI_RLU"/>
    <property type="match status" value="1"/>
</dbReference>
<accession>A0ABP0E8N3</accession>
<protein>
    <submittedName>
        <fullName evidence="2">tRNA pseudouridine(31) synthase</fullName>
    </submittedName>
</protein>
<dbReference type="InterPro" id="IPR006145">
    <property type="entry name" value="PsdUridine_synth_RsuA/RluA"/>
</dbReference>
<keyword evidence="3" id="KW-1185">Reference proteome</keyword>
<evidence type="ECO:0000313" key="2">
    <source>
        <dbReference type="EMBL" id="CAK7896531.1"/>
    </source>
</evidence>
<organism evidence="2 3">
    <name type="scientific">[Candida] anglica</name>
    <dbReference type="NCBI Taxonomy" id="148631"/>
    <lineage>
        <taxon>Eukaryota</taxon>
        <taxon>Fungi</taxon>
        <taxon>Dikarya</taxon>
        <taxon>Ascomycota</taxon>
        <taxon>Saccharomycotina</taxon>
        <taxon>Pichiomycetes</taxon>
        <taxon>Debaryomycetaceae</taxon>
        <taxon>Kurtzmaniella</taxon>
    </lineage>
</organism>
<dbReference type="Proteomes" id="UP001497600">
    <property type="component" value="Chromosome B"/>
</dbReference>
<gene>
    <name evidence="2" type="primary">PUS6</name>
    <name evidence="2" type="ORF">CAAN4_B05512</name>
</gene>
<proteinExistence type="predicted"/>
<dbReference type="PANTHER" id="PTHR21600">
    <property type="entry name" value="MITOCHONDRIAL RNA PSEUDOURIDINE SYNTHASE"/>
    <property type="match status" value="1"/>
</dbReference>
<feature type="domain" description="Pseudouridine synthase RsuA/RluA-like" evidence="1">
    <location>
        <begin position="119"/>
        <end position="275"/>
    </location>
</feature>
<name>A0ABP0E8N3_9ASCO</name>
<dbReference type="InterPro" id="IPR020103">
    <property type="entry name" value="PsdUridine_synth_cat_dom_sf"/>
</dbReference>